<dbReference type="RefSeq" id="WP_311360117.1">
    <property type="nucleotide sequence ID" value="NZ_JAVRIE010000001.1"/>
</dbReference>
<sequence length="397" mass="46444">MRANSVKPLLKVINALLILAMPIAANAQSDNPASVEDTDWWFDVEVIAFQRSASSQVEEDFSKATFNAESTSPVDLLSYPLYRKANPLVNIQKMVFECIPEEPEFPSRLVNIFSPLAPFNMVEDNRQEETNTEQTDIDDTFQADISLWSQKLKEKEACDNTREQLVAQMIQYKNVDSVPIYLQQETLEQTRNHHLLSDDQFYLKDYASRLFAQRDVQALIHVAWRQPVVFGEENAKFYRVYAGQRLQLPPPSSPRYDELKEKYEPDEDSVIDQNSETFFEELKAQLQAGNTVDWTRQEASVPNTKGSESHIEPWELDGQMKVYLKYINRVPYLHIEAEFEHVELKVDTFGDAYFEQYPFKQRRRIISKQIHYFDHPKFGFVVRLQRYEFPKEEIAEN</sequence>
<keyword evidence="1" id="KW-0732">Signal</keyword>
<organism evidence="2 3">
    <name type="scientific">Brumicola blandensis</name>
    <dbReference type="NCBI Taxonomy" id="3075611"/>
    <lineage>
        <taxon>Bacteria</taxon>
        <taxon>Pseudomonadati</taxon>
        <taxon>Pseudomonadota</taxon>
        <taxon>Gammaproteobacteria</taxon>
        <taxon>Alteromonadales</taxon>
        <taxon>Alteromonadaceae</taxon>
        <taxon>Brumicola</taxon>
    </lineage>
</organism>
<feature type="signal peptide" evidence="1">
    <location>
        <begin position="1"/>
        <end position="27"/>
    </location>
</feature>
<dbReference type="EMBL" id="JAVRIE010000001">
    <property type="protein sequence ID" value="MDT0581308.1"/>
    <property type="molecule type" value="Genomic_DNA"/>
</dbReference>
<dbReference type="Proteomes" id="UP001249020">
    <property type="component" value="Unassembled WGS sequence"/>
</dbReference>
<evidence type="ECO:0000313" key="3">
    <source>
        <dbReference type="Proteomes" id="UP001249020"/>
    </source>
</evidence>
<name>A0AAW8R2D1_9ALTE</name>
<accession>A0AAW8R2D1</accession>
<protein>
    <submittedName>
        <fullName evidence="2">CsiV family protein</fullName>
    </submittedName>
</protein>
<evidence type="ECO:0000256" key="1">
    <source>
        <dbReference type="SAM" id="SignalP"/>
    </source>
</evidence>
<gene>
    <name evidence="2" type="ORF">RM544_02050</name>
</gene>
<keyword evidence="3" id="KW-1185">Reference proteome</keyword>
<evidence type="ECO:0000313" key="2">
    <source>
        <dbReference type="EMBL" id="MDT0581308.1"/>
    </source>
</evidence>
<comment type="caution">
    <text evidence="2">The sequence shown here is derived from an EMBL/GenBank/DDBJ whole genome shotgun (WGS) entry which is preliminary data.</text>
</comment>
<reference evidence="2 3" key="1">
    <citation type="submission" date="2023-09" db="EMBL/GenBank/DDBJ databases">
        <authorList>
            <person name="Rey-Velasco X."/>
        </authorList>
    </citation>
    <scope>NUCLEOTIDE SEQUENCE [LARGE SCALE GENOMIC DNA]</scope>
    <source>
        <strain evidence="2 3">W409</strain>
    </source>
</reference>
<dbReference type="Pfam" id="PF10972">
    <property type="entry name" value="CsiV"/>
    <property type="match status" value="1"/>
</dbReference>
<proteinExistence type="predicted"/>
<feature type="chain" id="PRO_5043499685" evidence="1">
    <location>
        <begin position="28"/>
        <end position="397"/>
    </location>
</feature>
<dbReference type="InterPro" id="IPR021241">
    <property type="entry name" value="CsiV"/>
</dbReference>
<dbReference type="AlphaFoldDB" id="A0AAW8R2D1"/>